<dbReference type="OrthoDB" id="5575at2759"/>
<dbReference type="FunFam" id="1.10.10.10:FF:000024">
    <property type="entry name" value="U5 small nuclear ribonucleoprotein helicase"/>
    <property type="match status" value="1"/>
</dbReference>
<dbReference type="FunFam" id="1.10.10.10:FF:000012">
    <property type="entry name" value="U5 small nuclear ribonucleoprotein helicase"/>
    <property type="match status" value="1"/>
</dbReference>
<dbReference type="GO" id="GO:0005634">
    <property type="term" value="C:nucleus"/>
    <property type="evidence" value="ECO:0007669"/>
    <property type="project" value="TreeGrafter"/>
</dbReference>
<dbReference type="SMART" id="SM00973">
    <property type="entry name" value="Sec63"/>
    <property type="match status" value="2"/>
</dbReference>
<dbReference type="Gene3D" id="1.10.10.10">
    <property type="entry name" value="Winged helix-like DNA-binding domain superfamily/Winged helix DNA-binding domain"/>
    <property type="match status" value="2"/>
</dbReference>
<dbReference type="GeneID" id="66116785"/>
<dbReference type="Pfam" id="PF18149">
    <property type="entry name" value="Helicase_PWI"/>
    <property type="match status" value="1"/>
</dbReference>
<evidence type="ECO:0000256" key="3">
    <source>
        <dbReference type="ARBA" id="ARBA00022801"/>
    </source>
</evidence>
<dbReference type="Gene3D" id="3.40.50.300">
    <property type="entry name" value="P-loop containing nucleotide triphosphate hydrolases"/>
    <property type="match status" value="4"/>
</dbReference>
<evidence type="ECO:0000313" key="10">
    <source>
        <dbReference type="Proteomes" id="UP000790833"/>
    </source>
</evidence>
<dbReference type="FunFam" id="1.10.3380.10:FF:000001">
    <property type="entry name" value="U5 small nuclear ribonucleoprotein helicase"/>
    <property type="match status" value="1"/>
</dbReference>
<name>A0A9P7VD25_9ASCO</name>
<evidence type="ECO:0000259" key="7">
    <source>
        <dbReference type="PROSITE" id="PS51192"/>
    </source>
</evidence>
<dbReference type="Gene3D" id="2.60.40.150">
    <property type="entry name" value="C2 domain"/>
    <property type="match status" value="2"/>
</dbReference>
<organism evidence="9 10">
    <name type="scientific">Scheffersomyces spartinae</name>
    <dbReference type="NCBI Taxonomy" id="45513"/>
    <lineage>
        <taxon>Eukaryota</taxon>
        <taxon>Fungi</taxon>
        <taxon>Dikarya</taxon>
        <taxon>Ascomycota</taxon>
        <taxon>Saccharomycotina</taxon>
        <taxon>Pichiomycetes</taxon>
        <taxon>Debaryomycetaceae</taxon>
        <taxon>Scheffersomyces</taxon>
    </lineage>
</organism>
<dbReference type="FunFam" id="3.40.50.300:FF:000062">
    <property type="entry name" value="U5 small nuclear ribonucleoprotein helicase"/>
    <property type="match status" value="1"/>
</dbReference>
<gene>
    <name evidence="9" type="primary">BRR2</name>
    <name evidence="9" type="ORF">KQ657_003411</name>
</gene>
<dbReference type="Proteomes" id="UP000790833">
    <property type="component" value="Unassembled WGS sequence"/>
</dbReference>
<dbReference type="RefSeq" id="XP_043051189.1">
    <property type="nucleotide sequence ID" value="XM_043194137.1"/>
</dbReference>
<feature type="compositionally biased region" description="Polar residues" evidence="6">
    <location>
        <begin position="1"/>
        <end position="11"/>
    </location>
</feature>
<dbReference type="SUPFAM" id="SSF46785">
    <property type="entry name" value="Winged helix' DNA-binding domain"/>
    <property type="match status" value="1"/>
</dbReference>
<dbReference type="GO" id="GO:0005524">
    <property type="term" value="F:ATP binding"/>
    <property type="evidence" value="ECO:0007669"/>
    <property type="project" value="UniProtKB-KW"/>
</dbReference>
<dbReference type="InterPro" id="IPR041094">
    <property type="entry name" value="Brr2_helicase_PWI"/>
</dbReference>
<keyword evidence="4" id="KW-0347">Helicase</keyword>
<dbReference type="InterPro" id="IPR036388">
    <property type="entry name" value="WH-like_DNA-bd_sf"/>
</dbReference>
<feature type="domain" description="Helicase ATP-binding" evidence="7">
    <location>
        <begin position="486"/>
        <end position="669"/>
    </location>
</feature>
<dbReference type="InterPro" id="IPR014001">
    <property type="entry name" value="Helicase_ATP-bd"/>
</dbReference>
<dbReference type="FunFam" id="2.60.40.150:FF:000133">
    <property type="entry name" value="Pre-mRNA splicing helicase, putative"/>
    <property type="match status" value="1"/>
</dbReference>
<dbReference type="Pfam" id="PF00270">
    <property type="entry name" value="DEAD"/>
    <property type="match status" value="2"/>
</dbReference>
<evidence type="ECO:0000259" key="8">
    <source>
        <dbReference type="PROSITE" id="PS51194"/>
    </source>
</evidence>
<dbReference type="PIRSF" id="PIRSF039073">
    <property type="entry name" value="BRR2"/>
    <property type="match status" value="1"/>
</dbReference>
<dbReference type="FunFam" id="3.40.50.300:FF:000102">
    <property type="entry name" value="RNA helicase, activating signal cointegrator 1"/>
    <property type="match status" value="1"/>
</dbReference>
<keyword evidence="10" id="KW-1185">Reference proteome</keyword>
<dbReference type="InterPro" id="IPR014756">
    <property type="entry name" value="Ig_E-set"/>
</dbReference>
<dbReference type="InterPro" id="IPR050474">
    <property type="entry name" value="Hel308_SKI2-like"/>
</dbReference>
<dbReference type="InterPro" id="IPR048863">
    <property type="entry name" value="BRR2_plug"/>
</dbReference>
<protein>
    <submittedName>
        <fullName evidence="9">DEIH-box ATPase</fullName>
    </submittedName>
</protein>
<dbReference type="Pfam" id="PF02889">
    <property type="entry name" value="Sec63"/>
    <property type="match status" value="2"/>
</dbReference>
<accession>A0A9P7VD25</accession>
<dbReference type="PROSITE" id="PS51194">
    <property type="entry name" value="HELICASE_CTER"/>
    <property type="match status" value="1"/>
</dbReference>
<feature type="compositionally biased region" description="Basic and acidic residues" evidence="6">
    <location>
        <begin position="359"/>
        <end position="373"/>
    </location>
</feature>
<keyword evidence="1" id="KW-0677">Repeat</keyword>
<dbReference type="PANTHER" id="PTHR47961:SF4">
    <property type="entry name" value="ACTIVATING SIGNAL COINTEGRATOR 1 COMPLEX SUBUNIT 3"/>
    <property type="match status" value="1"/>
</dbReference>
<proteinExistence type="predicted"/>
<dbReference type="EMBL" id="JAHMUF010000003">
    <property type="protein sequence ID" value="KAG7195644.1"/>
    <property type="molecule type" value="Genomic_DNA"/>
</dbReference>
<feature type="compositionally biased region" description="Basic residues" evidence="6">
    <location>
        <begin position="348"/>
        <end position="358"/>
    </location>
</feature>
<dbReference type="Pfam" id="PF00271">
    <property type="entry name" value="Helicase_C"/>
    <property type="match status" value="1"/>
</dbReference>
<dbReference type="GO" id="GO:0032991">
    <property type="term" value="C:protein-containing complex"/>
    <property type="evidence" value="ECO:0007669"/>
    <property type="project" value="UniProtKB-ARBA"/>
</dbReference>
<dbReference type="GO" id="GO:0003676">
    <property type="term" value="F:nucleic acid binding"/>
    <property type="evidence" value="ECO:0007669"/>
    <property type="project" value="InterPro"/>
</dbReference>
<dbReference type="InterPro" id="IPR036390">
    <property type="entry name" value="WH_DNA-bd_sf"/>
</dbReference>
<feature type="domain" description="Helicase ATP-binding" evidence="7">
    <location>
        <begin position="1328"/>
        <end position="1506"/>
    </location>
</feature>
<dbReference type="CDD" id="cd18795">
    <property type="entry name" value="SF2_C_Ski2"/>
    <property type="match status" value="1"/>
</dbReference>
<dbReference type="GO" id="GO:0006397">
    <property type="term" value="P:mRNA processing"/>
    <property type="evidence" value="ECO:0007669"/>
    <property type="project" value="UniProtKB-ARBA"/>
</dbReference>
<dbReference type="PANTHER" id="PTHR47961">
    <property type="entry name" value="DNA POLYMERASE THETA, PUTATIVE (AFU_ORTHOLOGUE AFUA_1G05260)-RELATED"/>
    <property type="match status" value="1"/>
</dbReference>
<keyword evidence="3" id="KW-0378">Hydrolase</keyword>
<feature type="region of interest" description="Disordered" evidence="6">
    <location>
        <begin position="1"/>
        <end position="52"/>
    </location>
</feature>
<evidence type="ECO:0000256" key="5">
    <source>
        <dbReference type="ARBA" id="ARBA00022840"/>
    </source>
</evidence>
<evidence type="ECO:0000256" key="1">
    <source>
        <dbReference type="ARBA" id="ARBA00022737"/>
    </source>
</evidence>
<dbReference type="SMART" id="SM00490">
    <property type="entry name" value="HELICc"/>
    <property type="match status" value="1"/>
</dbReference>
<dbReference type="Gene3D" id="1.10.150.20">
    <property type="entry name" value="5' to 3' exonuclease, C-terminal subdomain"/>
    <property type="match status" value="2"/>
</dbReference>
<dbReference type="InterPro" id="IPR004179">
    <property type="entry name" value="Sec63-dom"/>
</dbReference>
<dbReference type="SUPFAM" id="SSF81296">
    <property type="entry name" value="E set domains"/>
    <property type="match status" value="1"/>
</dbReference>
<keyword evidence="2" id="KW-0547">Nucleotide-binding</keyword>
<dbReference type="SUPFAM" id="SSF158702">
    <property type="entry name" value="Sec63 N-terminal domain-like"/>
    <property type="match status" value="2"/>
</dbReference>
<evidence type="ECO:0000256" key="4">
    <source>
        <dbReference type="ARBA" id="ARBA00022806"/>
    </source>
</evidence>
<evidence type="ECO:0000256" key="2">
    <source>
        <dbReference type="ARBA" id="ARBA00022741"/>
    </source>
</evidence>
<comment type="caution">
    <text evidence="9">The sequence shown here is derived from an EMBL/GenBank/DDBJ whole genome shotgun (WGS) entry which is preliminary data.</text>
</comment>
<dbReference type="Pfam" id="PF23445">
    <property type="entry name" value="WHD_SNRNP200"/>
    <property type="match status" value="2"/>
</dbReference>
<dbReference type="GO" id="GO:0004386">
    <property type="term" value="F:helicase activity"/>
    <property type="evidence" value="ECO:0007669"/>
    <property type="project" value="UniProtKB-KW"/>
</dbReference>
<dbReference type="InterPro" id="IPR011545">
    <property type="entry name" value="DEAD/DEAH_box_helicase_dom"/>
</dbReference>
<evidence type="ECO:0000313" key="9">
    <source>
        <dbReference type="EMBL" id="KAG7195644.1"/>
    </source>
</evidence>
<feature type="region of interest" description="Disordered" evidence="6">
    <location>
        <begin position="347"/>
        <end position="397"/>
    </location>
</feature>
<dbReference type="SMART" id="SM00382">
    <property type="entry name" value="AAA"/>
    <property type="match status" value="1"/>
</dbReference>
<dbReference type="SUPFAM" id="SSF52540">
    <property type="entry name" value="P-loop containing nucleoside triphosphate hydrolases"/>
    <property type="match status" value="3"/>
</dbReference>
<dbReference type="SMART" id="SM00487">
    <property type="entry name" value="DEXDc"/>
    <property type="match status" value="2"/>
</dbReference>
<dbReference type="InterPro" id="IPR001650">
    <property type="entry name" value="Helicase_C-like"/>
</dbReference>
<dbReference type="InterPro" id="IPR035892">
    <property type="entry name" value="C2_domain_sf"/>
</dbReference>
<feature type="compositionally biased region" description="Basic and acidic residues" evidence="6">
    <location>
        <begin position="33"/>
        <end position="49"/>
    </location>
</feature>
<dbReference type="InterPro" id="IPR003593">
    <property type="entry name" value="AAA+_ATPase"/>
</dbReference>
<dbReference type="GO" id="GO:0016787">
    <property type="term" value="F:hydrolase activity"/>
    <property type="evidence" value="ECO:0007669"/>
    <property type="project" value="UniProtKB-KW"/>
</dbReference>
<dbReference type="Gene3D" id="1.10.3380.10">
    <property type="entry name" value="Sec63 N-terminal domain-like domain"/>
    <property type="match status" value="2"/>
</dbReference>
<dbReference type="InterPro" id="IPR057842">
    <property type="entry name" value="WH_MER3"/>
</dbReference>
<dbReference type="InterPro" id="IPR027417">
    <property type="entry name" value="P-loop_NTPase"/>
</dbReference>
<reference evidence="9" key="1">
    <citation type="submission" date="2021-03" db="EMBL/GenBank/DDBJ databases">
        <authorList>
            <person name="Palmer J.M."/>
        </authorList>
    </citation>
    <scope>NUCLEOTIDE SEQUENCE</scope>
    <source>
        <strain evidence="9">ARV_011</strain>
    </source>
</reference>
<dbReference type="PROSITE" id="PS51192">
    <property type="entry name" value="HELICASE_ATP_BIND_1"/>
    <property type="match status" value="2"/>
</dbReference>
<sequence>MEGEPSSNPTSMVGRISAKEMGGSLSDKNNTSHIHELERRRKEAEEKSANQKRAKLVLGATLESTAYRPKSEVTQELWDTIVYVMSGFLGDQSHLVVISAADSLVEILKNEEWTNTKKRSEIDLLIGLKIDDIAFNKFVSLVNKITDYEVKEESGDSENDGIDGDEAQIIFEGEDDENDREGIDEYELEIQEADNDEPETEQRNDANDYLSVQKTIVLKEEEKANDDDNDVSNNTFIPLSEIDSFYLQREIKRLFPEESNEQIEYLTKGTLDLLKNKALDTRNLENELMDFYNYDNFDFIKTCLDNRWRLIYQVRLQECQDNDSELDQIYKELGELKEYDLVDELKGKSKHRATQPKRKLPEAEAEAEAKAEADVQGQAGAEAEAEGSFKKRKTHHTREPRIVDLNNLVFDQGSHLMTQSKLKLPPGSFQKNKKLYDIISIPPPTPPPQSEDEELVKISMLPQWAQCVFPANETLSLNRIQSKVYPSAFQTDENMLLCAPTGAGKTNVAMLTMLRAMDNFRTEKDNKFNIHKFKIVYIAPLKALVQEQMREFQRRLTTNFGLVVNELTGDASLSKKQINETQILVTTPEKWDVITRKENAFVGLVKLIIIDEIHLLHDERGPVLESIVSRTLRQQDSSGNSVRLIGLSATLPNYKDVAQFLRVDLDKGLFYFDASYRPCPLAQEFIGIKEKKAIKKLSAMNEACYEKMVSSLDNSHQIIIFVHSRKETFKTAKLLSEKLKENNKDRKHLSDGVKEILKQEADQMEHQNIKEVLIDGFGIHHAGLNKNERSIVEDLFAQGHIRVLVSTATLAWGVNLPAHTVIIKGTDTYSPEKGEWVQLSPQDILQMLGRAGRPRYDTHGEGIIITSHEELQYYMAILNQQLPIESQMISRLADTLNAEIVLGTVKNRNDAIEWLGSTYLYIRMLHSPLVYFVGREESDDLLLLKRLDLVHSALTILNDNKLVEYDPTTGEIKYTELGRIASHFYINYESMNIFNSKLNIWSTEIDILKIFSMSGEFKFIPVRQEERLEIAKLKERCPIPIRENASDPLAKMNVLLQTYISKLRLEGFALTADMIYISQSAGRLLRAIHEIALKKNWASVVRCTLTLCKMVERRMWLTDSPFKQFNNANSALIRATQRSHLPFVSYFDLTAEELAEAISLKGNSMLITEALQQFPKLSLSYLLQPLTPSMLKVQVEVVSDFVWNAKLHGNQQRFLVIVEDCTGETVIHSEKYIAMRKFGNKETIIEFSLPIRDPIDPVYYVTFLNESWLHSEWRIPLSLNNLHVPKKPSSYTDLLDVSNIPVSSLQVEDFVKTFNFSSFNKFQSQAFRSLYKCDENVFIGMAKGNGKTVCAELAILRHWKANRGRIVYINPCQQKVDSLTKEWSKKYSHLPGKTINKLSGGGDVAIDLGLINSSHLILATPEQFDTISRRWRHRKSIQKIELLIVDDVHGVGNGMMSFAYESLITRMRFMSTQVKNLKLRIIGLSSPLVYGRDFGEWLGCLKKFVFNFNPLKRFRTIKEIQLYNSEDLSLNTSLMVTAFDFIKKFLENYNGSTNIIYVPTRKNCLEVCSQVVESAIDCSWNLLTVAPEDLAPYLEKVIDATVKQSLSEGVGIYYEGMETTDKLIVEKLFTNGVISVVIATKETSYYCPLATNVVILTAKEYDEKENRWVNYSINDMFEMIGTCGSDKQNPKLCLDSRVLIVAETGQSEFYSEFLKQGLPVESFATEYIHDVFMNEISSGIFTSKQDCIDWLTYTYFYRRLLVNPSFYELKDTSHMGISEYLSELVEDTLEGLKKHNLIEVEDEDEDEESIEPMTGSIIASYHNVSYGTMIELFKLNNTTKWRTVLEILSNCLELAFIPVRMGEPLVLEKLNGSIPFKANPQQTDFSLVSTKIFILLQCHFLRTTTLNHHLPVDMQLDLNQILRRVLALVNAGVDLMASEGYLGAMRLMDISQMIVQGVWIKDSPLKQIPHFNQDILRRCEKLNVETVYDIMALEDEERDEILTLDDDKLNDVADFVNKYPNIEISYQMSKDTIRANEPKKITVNIERDEDMEDLTVVTQRFPHSKSESWWLVVGDQKTKQLYGIKKIAIAKETQLINMEFTLPNAGTHKLSLWCVCDSYVDSDKEVTFEVEVESADD</sequence>
<dbReference type="FunFam" id="1.10.150.20:FF:000013">
    <property type="entry name" value="U5 small nuclear ribonucleoprotein kDa helicase"/>
    <property type="match status" value="1"/>
</dbReference>
<dbReference type="Pfam" id="PF21188">
    <property type="entry name" value="BRR2_plug"/>
    <property type="match status" value="1"/>
</dbReference>
<dbReference type="PROSITE" id="PS50007">
    <property type="entry name" value="PIPLC_X_DOMAIN"/>
    <property type="match status" value="1"/>
</dbReference>
<keyword evidence="5" id="KW-0067">ATP-binding</keyword>
<feature type="domain" description="Helicase C-terminal" evidence="8">
    <location>
        <begin position="704"/>
        <end position="896"/>
    </location>
</feature>
<evidence type="ECO:0000256" key="6">
    <source>
        <dbReference type="SAM" id="MobiDB-lite"/>
    </source>
</evidence>